<dbReference type="GO" id="GO:0000160">
    <property type="term" value="P:phosphorelay signal transduction system"/>
    <property type="evidence" value="ECO:0007669"/>
    <property type="project" value="InterPro"/>
</dbReference>
<dbReference type="InterPro" id="IPR000792">
    <property type="entry name" value="Tscrpt_reg_LuxR_C"/>
</dbReference>
<proteinExistence type="predicted"/>
<keyword evidence="3" id="KW-0238">DNA-binding</keyword>
<dbReference type="PROSITE" id="PS50110">
    <property type="entry name" value="RESPONSE_REGULATORY"/>
    <property type="match status" value="1"/>
</dbReference>
<dbReference type="InterPro" id="IPR039420">
    <property type="entry name" value="WalR-like"/>
</dbReference>
<evidence type="ECO:0000256" key="1">
    <source>
        <dbReference type="ARBA" id="ARBA00022553"/>
    </source>
</evidence>
<name>A0A0F6QWD6_9CORY</name>
<keyword evidence="1" id="KW-0597">Phosphoprotein</keyword>
<evidence type="ECO:0000256" key="4">
    <source>
        <dbReference type="ARBA" id="ARBA00023163"/>
    </source>
</evidence>
<dbReference type="KEGG" id="ccj:UL81_00195"/>
<dbReference type="CDD" id="cd17535">
    <property type="entry name" value="REC_NarL-like"/>
    <property type="match status" value="1"/>
</dbReference>
<dbReference type="STRING" id="161896.UL81_00195"/>
<dbReference type="HOGENOM" id="CLU_000445_90_10_11"/>
<dbReference type="AlphaFoldDB" id="A0A0F6QWD6"/>
<evidence type="ECO:0000256" key="2">
    <source>
        <dbReference type="ARBA" id="ARBA00023015"/>
    </source>
</evidence>
<dbReference type="GO" id="GO:0003677">
    <property type="term" value="F:DNA binding"/>
    <property type="evidence" value="ECO:0007669"/>
    <property type="project" value="UniProtKB-KW"/>
</dbReference>
<organism evidence="5 6">
    <name type="scientific">Corynebacterium camporealensis</name>
    <dbReference type="NCBI Taxonomy" id="161896"/>
    <lineage>
        <taxon>Bacteria</taxon>
        <taxon>Bacillati</taxon>
        <taxon>Actinomycetota</taxon>
        <taxon>Actinomycetes</taxon>
        <taxon>Mycobacteriales</taxon>
        <taxon>Corynebacteriaceae</taxon>
        <taxon>Corynebacterium</taxon>
    </lineage>
</organism>
<dbReference type="GO" id="GO:0006355">
    <property type="term" value="P:regulation of DNA-templated transcription"/>
    <property type="evidence" value="ECO:0007669"/>
    <property type="project" value="InterPro"/>
</dbReference>
<dbReference type="Pfam" id="PF00196">
    <property type="entry name" value="GerE"/>
    <property type="match status" value="1"/>
</dbReference>
<dbReference type="InterPro" id="IPR016032">
    <property type="entry name" value="Sig_transdc_resp-reg_C-effctor"/>
</dbReference>
<dbReference type="Proteomes" id="UP000033566">
    <property type="component" value="Chromosome"/>
</dbReference>
<reference evidence="5 6" key="1">
    <citation type="journal article" date="2015" name="Genome Announc.">
        <title>Complete Genome Sequence of Corynebacterium camporealensis DSM 44610, Isolated from the Milk of a Manchega Sheep with Subclinical Mastitis.</title>
        <authorList>
            <person name="Ruckert C."/>
            <person name="Albersmeier A."/>
            <person name="Winkler A."/>
            <person name="Tauch A."/>
        </authorList>
    </citation>
    <scope>NUCLEOTIDE SEQUENCE [LARGE SCALE GENOMIC DNA]</scope>
    <source>
        <strain evidence="5 6">DSM 44610</strain>
    </source>
</reference>
<dbReference type="SMART" id="SM00421">
    <property type="entry name" value="HTH_LUXR"/>
    <property type="match status" value="1"/>
</dbReference>
<dbReference type="PANTHER" id="PTHR43214">
    <property type="entry name" value="TWO-COMPONENT RESPONSE REGULATOR"/>
    <property type="match status" value="1"/>
</dbReference>
<dbReference type="PATRIC" id="fig|161896.4.peg.37"/>
<dbReference type="OrthoDB" id="3680166at2"/>
<dbReference type="InterPro" id="IPR001789">
    <property type="entry name" value="Sig_transdc_resp-reg_receiver"/>
</dbReference>
<dbReference type="Gene3D" id="3.40.50.2300">
    <property type="match status" value="1"/>
</dbReference>
<dbReference type="EMBL" id="CP011311">
    <property type="protein sequence ID" value="AKE38033.1"/>
    <property type="molecule type" value="Genomic_DNA"/>
</dbReference>
<dbReference type="RefSeq" id="WP_035106093.1">
    <property type="nucleotide sequence ID" value="NZ_CP011311.1"/>
</dbReference>
<sequence>MTIRVFVVDDDNLVRSSLRLYFETTDDIKVVAEASNGSECLNMLGKVDADIIVADIHMPTMDGIALLREVQKLENPPAFLAVTSFDTDDTMLEILTNGGAGYILKNQRPQSIIDAVREAVEGGTVVAPAAMHRLVGYIGPNNRQAGENPVAHAIASRNLKPGEANVLKLLLQGNSNSEIAEALEYSESTVKKYVSHLIDEFGATTRLNLVTRILGGTGS</sequence>
<keyword evidence="2" id="KW-0805">Transcription regulation</keyword>
<dbReference type="PANTHER" id="PTHR43214:SF24">
    <property type="entry name" value="TRANSCRIPTIONAL REGULATORY PROTEIN NARL-RELATED"/>
    <property type="match status" value="1"/>
</dbReference>
<protein>
    <submittedName>
        <fullName evidence="5">Two component transcriptional regulator, LuxR family</fullName>
    </submittedName>
</protein>
<evidence type="ECO:0000256" key="3">
    <source>
        <dbReference type="ARBA" id="ARBA00023125"/>
    </source>
</evidence>
<dbReference type="PRINTS" id="PR00038">
    <property type="entry name" value="HTHLUXR"/>
</dbReference>
<evidence type="ECO:0000313" key="6">
    <source>
        <dbReference type="Proteomes" id="UP000033566"/>
    </source>
</evidence>
<dbReference type="SUPFAM" id="SSF52172">
    <property type="entry name" value="CheY-like"/>
    <property type="match status" value="1"/>
</dbReference>
<accession>A0A0F6QWD6</accession>
<keyword evidence="4" id="KW-0804">Transcription</keyword>
<dbReference type="Pfam" id="PF00072">
    <property type="entry name" value="Response_reg"/>
    <property type="match status" value="1"/>
</dbReference>
<evidence type="ECO:0000313" key="5">
    <source>
        <dbReference type="EMBL" id="AKE38033.1"/>
    </source>
</evidence>
<gene>
    <name evidence="5" type="ORF">UL81_00195</name>
</gene>
<keyword evidence="6" id="KW-1185">Reference proteome</keyword>
<dbReference type="SMART" id="SM00448">
    <property type="entry name" value="REC"/>
    <property type="match status" value="1"/>
</dbReference>
<dbReference type="InterPro" id="IPR011006">
    <property type="entry name" value="CheY-like_superfamily"/>
</dbReference>
<dbReference type="SUPFAM" id="SSF46894">
    <property type="entry name" value="C-terminal effector domain of the bipartite response regulators"/>
    <property type="match status" value="1"/>
</dbReference>
<dbReference type="InterPro" id="IPR058245">
    <property type="entry name" value="NreC/VraR/RcsB-like_REC"/>
</dbReference>